<comment type="subcellular location">
    <subcellularLocation>
        <location evidence="1">Nucleus</location>
    </subcellularLocation>
</comment>
<dbReference type="GO" id="GO:0031490">
    <property type="term" value="F:chromatin DNA binding"/>
    <property type="evidence" value="ECO:0007669"/>
    <property type="project" value="InterPro"/>
</dbReference>
<dbReference type="OMA" id="WRTQLPS"/>
<accession>M1DJT8</accession>
<dbReference type="InterPro" id="IPR036546">
    <property type="entry name" value="MED15_KIX"/>
</dbReference>
<dbReference type="HOGENOM" id="CLU_1879089_0_0_1"/>
<dbReference type="PANTHER" id="PTHR33137:SF4">
    <property type="entry name" value="MEDIATOR OF RNA POLYMERASE II TRANSCRIPTION SUBUNIT 15A-RELATED"/>
    <property type="match status" value="1"/>
</dbReference>
<evidence type="ECO:0000313" key="6">
    <source>
        <dbReference type="Proteomes" id="UP000011115"/>
    </source>
</evidence>
<dbReference type="eggNOG" id="ENOG502QQV3">
    <property type="taxonomic scope" value="Eukaryota"/>
</dbReference>
<dbReference type="Gene3D" id="1.10.246.20">
    <property type="entry name" value="Coactivator CBP, KIX domain"/>
    <property type="match status" value="1"/>
</dbReference>
<dbReference type="GO" id="GO:0005634">
    <property type="term" value="C:nucleus"/>
    <property type="evidence" value="ECO:0007669"/>
    <property type="project" value="UniProtKB-SubCell"/>
</dbReference>
<feature type="region of interest" description="Disordered" evidence="3">
    <location>
        <begin position="1"/>
        <end position="30"/>
    </location>
</feature>
<dbReference type="Proteomes" id="UP000011115">
    <property type="component" value="Unassembled WGS sequence"/>
</dbReference>
<dbReference type="AlphaFoldDB" id="M1DJT8"/>
<keyword evidence="6" id="KW-1185">Reference proteome</keyword>
<dbReference type="Pfam" id="PF16987">
    <property type="entry name" value="KIX_2"/>
    <property type="match status" value="1"/>
</dbReference>
<dbReference type="InParanoid" id="M1DJT8"/>
<sequence length="136" mass="15037">MDLTAAQTPGGASGGAMDSGDWRTQLPSGSRERIVNKITKELKRHIPFSGQDGESELMKIAVKFEEKVYNAATSQEDYLRKIAIKMLTMEIKSKDDVVEEIKRTSSGAKLDERLAQVEERLEKIEAHSEKGGDIVG</sequence>
<dbReference type="SUPFAM" id="SSF47040">
    <property type="entry name" value="Kix domain of CBP (creb binding protein)"/>
    <property type="match status" value="1"/>
</dbReference>
<proteinExistence type="predicted"/>
<dbReference type="FunFam" id="1.10.246.20:FF:000003">
    <property type="entry name" value="Mediator of RNA polymerase II transcription subunit 15a"/>
    <property type="match status" value="1"/>
</dbReference>
<dbReference type="GO" id="GO:0003713">
    <property type="term" value="F:transcription coactivator activity"/>
    <property type="evidence" value="ECO:0007669"/>
    <property type="project" value="InterPro"/>
</dbReference>
<dbReference type="InterPro" id="IPR044661">
    <property type="entry name" value="MED15a/b/c-like"/>
</dbReference>
<evidence type="ECO:0000256" key="3">
    <source>
        <dbReference type="SAM" id="MobiDB-lite"/>
    </source>
</evidence>
<keyword evidence="2" id="KW-0539">Nucleus</keyword>
<organism evidence="5 6">
    <name type="scientific">Solanum tuberosum</name>
    <name type="common">Potato</name>
    <dbReference type="NCBI Taxonomy" id="4113"/>
    <lineage>
        <taxon>Eukaryota</taxon>
        <taxon>Viridiplantae</taxon>
        <taxon>Streptophyta</taxon>
        <taxon>Embryophyta</taxon>
        <taxon>Tracheophyta</taxon>
        <taxon>Spermatophyta</taxon>
        <taxon>Magnoliopsida</taxon>
        <taxon>eudicotyledons</taxon>
        <taxon>Gunneridae</taxon>
        <taxon>Pentapetalae</taxon>
        <taxon>asterids</taxon>
        <taxon>lamiids</taxon>
        <taxon>Solanales</taxon>
        <taxon>Solanaceae</taxon>
        <taxon>Solanoideae</taxon>
        <taxon>Solaneae</taxon>
        <taxon>Solanum</taxon>
    </lineage>
</organism>
<evidence type="ECO:0000256" key="1">
    <source>
        <dbReference type="ARBA" id="ARBA00004123"/>
    </source>
</evidence>
<protein>
    <submittedName>
        <fullName evidence="5">Transcription cofactor</fullName>
    </submittedName>
</protein>
<dbReference type="PANTHER" id="PTHR33137">
    <property type="entry name" value="MEDIATOR OF RNA POLYMERASE II TRANSCRIPTION SUBUNIT 15A-RELATED"/>
    <property type="match status" value="1"/>
</dbReference>
<feature type="domain" description="Mediator complex subunit 15 KIX" evidence="4">
    <location>
        <begin position="20"/>
        <end position="95"/>
    </location>
</feature>
<name>M1DJT8_SOLTU</name>
<dbReference type="EnsemblPlants" id="PGSC0003DMT400090172">
    <property type="protein sequence ID" value="PGSC0003DMT400090172"/>
    <property type="gene ID" value="PGSC0003DMG400039743"/>
</dbReference>
<dbReference type="InterPro" id="IPR036529">
    <property type="entry name" value="KIX_dom_sf"/>
</dbReference>
<reference evidence="5" key="2">
    <citation type="submission" date="2015-06" db="UniProtKB">
        <authorList>
            <consortium name="EnsemblPlants"/>
        </authorList>
    </citation>
    <scope>IDENTIFICATION</scope>
    <source>
        <strain evidence="5">DM1-3 516 R44</strain>
    </source>
</reference>
<reference evidence="6" key="1">
    <citation type="journal article" date="2011" name="Nature">
        <title>Genome sequence and analysis of the tuber crop potato.</title>
        <authorList>
            <consortium name="The Potato Genome Sequencing Consortium"/>
        </authorList>
    </citation>
    <scope>NUCLEOTIDE SEQUENCE [LARGE SCALE GENOMIC DNA]</scope>
    <source>
        <strain evidence="6">cv. DM1-3 516 R44</strain>
    </source>
</reference>
<evidence type="ECO:0000259" key="4">
    <source>
        <dbReference type="Pfam" id="PF16987"/>
    </source>
</evidence>
<evidence type="ECO:0000256" key="2">
    <source>
        <dbReference type="ARBA" id="ARBA00023242"/>
    </source>
</evidence>
<evidence type="ECO:0000313" key="5">
    <source>
        <dbReference type="EnsemblPlants" id="PGSC0003DMT400090172"/>
    </source>
</evidence>
<dbReference type="Gramene" id="PGSC0003DMT400090172">
    <property type="protein sequence ID" value="PGSC0003DMT400090172"/>
    <property type="gene ID" value="PGSC0003DMG400039743"/>
</dbReference>
<dbReference type="PaxDb" id="4113-PGSC0003DMT400090172"/>